<evidence type="ECO:0000256" key="3">
    <source>
        <dbReference type="ARBA" id="ARBA00022679"/>
    </source>
</evidence>
<dbReference type="AlphaFoldDB" id="D3UG36"/>
<feature type="domain" description="Methyltransferase small" evidence="6">
    <location>
        <begin position="108"/>
        <end position="196"/>
    </location>
</feature>
<dbReference type="HOGENOM" id="CLU_018398_3_2_7"/>
<keyword evidence="2 8" id="KW-0489">Methyltransferase</keyword>
<dbReference type="RefSeq" id="WP_013022552.1">
    <property type="nucleotide sequence ID" value="NC_013949.1"/>
</dbReference>
<keyword evidence="9" id="KW-1185">Reference proteome</keyword>
<evidence type="ECO:0000313" key="9">
    <source>
        <dbReference type="Proteomes" id="UP000001522"/>
    </source>
</evidence>
<dbReference type="STRING" id="679897.HMU01950"/>
<evidence type="ECO:0000256" key="4">
    <source>
        <dbReference type="ARBA" id="ARBA00022691"/>
    </source>
</evidence>
<dbReference type="Gene3D" id="1.10.8.10">
    <property type="entry name" value="DNA helicase RuvA subunit, C-terminal domain"/>
    <property type="match status" value="1"/>
</dbReference>
<gene>
    <name evidence="8" type="ordered locus">HMU01950</name>
</gene>
<dbReference type="InterPro" id="IPR050320">
    <property type="entry name" value="N5-glutamine_MTase"/>
</dbReference>
<dbReference type="PROSITE" id="PS00092">
    <property type="entry name" value="N6_MTASE"/>
    <property type="match status" value="1"/>
</dbReference>
<dbReference type="Pfam" id="PF05175">
    <property type="entry name" value="MTS"/>
    <property type="match status" value="1"/>
</dbReference>
<dbReference type="SUPFAM" id="SSF53335">
    <property type="entry name" value="S-adenosyl-L-methionine-dependent methyltransferases"/>
    <property type="match status" value="1"/>
</dbReference>
<dbReference type="GO" id="GO:0032259">
    <property type="term" value="P:methylation"/>
    <property type="evidence" value="ECO:0007669"/>
    <property type="project" value="UniProtKB-KW"/>
</dbReference>
<dbReference type="NCBIfam" id="TIGR00536">
    <property type="entry name" value="hemK_fam"/>
    <property type="match status" value="1"/>
</dbReference>
<evidence type="ECO:0000256" key="2">
    <source>
        <dbReference type="ARBA" id="ARBA00022603"/>
    </source>
</evidence>
<evidence type="ECO:0000259" key="6">
    <source>
        <dbReference type="Pfam" id="PF05175"/>
    </source>
</evidence>
<dbReference type="InterPro" id="IPR004556">
    <property type="entry name" value="HemK-like"/>
</dbReference>
<dbReference type="EC" id="2.1.1.297" evidence="1"/>
<dbReference type="GO" id="GO:0003676">
    <property type="term" value="F:nucleic acid binding"/>
    <property type="evidence" value="ECO:0007669"/>
    <property type="project" value="InterPro"/>
</dbReference>
<dbReference type="InterPro" id="IPR002052">
    <property type="entry name" value="DNA_methylase_N6_adenine_CS"/>
</dbReference>
<dbReference type="GO" id="GO:0102559">
    <property type="term" value="F:peptide chain release factor N(5)-glutamine methyltransferase activity"/>
    <property type="evidence" value="ECO:0007669"/>
    <property type="project" value="UniProtKB-EC"/>
</dbReference>
<name>D3UG36_HELM1</name>
<dbReference type="Proteomes" id="UP000001522">
    <property type="component" value="Chromosome"/>
</dbReference>
<evidence type="ECO:0000256" key="1">
    <source>
        <dbReference type="ARBA" id="ARBA00012771"/>
    </source>
</evidence>
<protein>
    <recommendedName>
        <fullName evidence="1">peptide chain release factor N(5)-glutamine methyltransferase</fullName>
        <ecNumber evidence="1">2.1.1.297</ecNumber>
    </recommendedName>
</protein>
<evidence type="ECO:0000259" key="7">
    <source>
        <dbReference type="Pfam" id="PF17827"/>
    </source>
</evidence>
<keyword evidence="3 8" id="KW-0808">Transferase</keyword>
<dbReference type="InterPro" id="IPR007848">
    <property type="entry name" value="Small_mtfrase_dom"/>
</dbReference>
<dbReference type="NCBIfam" id="TIGR03534">
    <property type="entry name" value="RF_mod_PrmC"/>
    <property type="match status" value="1"/>
</dbReference>
<dbReference type="EMBL" id="FN555004">
    <property type="protein sequence ID" value="CBG39457.1"/>
    <property type="molecule type" value="Genomic_DNA"/>
</dbReference>
<evidence type="ECO:0000313" key="8">
    <source>
        <dbReference type="EMBL" id="CBG39457.1"/>
    </source>
</evidence>
<dbReference type="KEGG" id="hms:HMU01950"/>
<dbReference type="PANTHER" id="PTHR18895">
    <property type="entry name" value="HEMK METHYLTRANSFERASE"/>
    <property type="match status" value="1"/>
</dbReference>
<sequence length="281" mass="31699">MKISQALLEAKKQLLQHSIPRPLLESEILLGFVLKTTRQTLHAWGDREIAPKDLDHFFEALNLREQGNPIEYITKEASFYEHIFYVDHRVLIPRPETELLIDAVDFLLQEHGVKNIAEVGVGSGIISITLALKYKDISLIATDISKDALDVATCNIAHFHTQENNLKNKIKLVHTNLLDGVKKDSLDLLIANPPYIARSYPLEPHVLLEPHCALFGGERGDEILLELIEVASTNKIKFLACEMGFDQKESLQEALKKAGYRADFYQDYAGLDRGFVAKKIS</sequence>
<dbReference type="InterPro" id="IPR029063">
    <property type="entry name" value="SAM-dependent_MTases_sf"/>
</dbReference>
<feature type="domain" description="Release factor glutamine methyltransferase N-terminal" evidence="7">
    <location>
        <begin position="5"/>
        <end position="74"/>
    </location>
</feature>
<dbReference type="InterPro" id="IPR040758">
    <property type="entry name" value="PrmC_N"/>
</dbReference>
<accession>D3UG36</accession>
<comment type="catalytic activity">
    <reaction evidence="5">
        <text>L-glutaminyl-[peptide chain release factor] + S-adenosyl-L-methionine = N(5)-methyl-L-glutaminyl-[peptide chain release factor] + S-adenosyl-L-homocysteine + H(+)</text>
        <dbReference type="Rhea" id="RHEA:42896"/>
        <dbReference type="Rhea" id="RHEA-COMP:10271"/>
        <dbReference type="Rhea" id="RHEA-COMP:10272"/>
        <dbReference type="ChEBI" id="CHEBI:15378"/>
        <dbReference type="ChEBI" id="CHEBI:30011"/>
        <dbReference type="ChEBI" id="CHEBI:57856"/>
        <dbReference type="ChEBI" id="CHEBI:59789"/>
        <dbReference type="ChEBI" id="CHEBI:61891"/>
        <dbReference type="EC" id="2.1.1.297"/>
    </reaction>
</comment>
<reference evidence="8 9" key="1">
    <citation type="journal article" date="2010" name="BMC Genomics">
        <title>Comparative genomics and proteomics of Helicobacter mustelae, an ulcerogenic and carcinogenic gastric pathogen.</title>
        <authorList>
            <person name="O'Toole P.W."/>
            <person name="Snelling W.J."/>
            <person name="Canchaya C."/>
            <person name="Forde B.M."/>
            <person name="Hardie K.R."/>
            <person name="Josenhans C."/>
            <person name="Graham R.L.J."/>
            <person name="McMullan G."/>
            <person name="Parkhill J."/>
            <person name="Belda E."/>
            <person name="Bentley S.D."/>
        </authorList>
    </citation>
    <scope>NUCLEOTIDE SEQUENCE [LARGE SCALE GENOMIC DNA]</scope>
    <source>
        <strain evidence="9">ATCC 43772 / LMG 18044 / NCTC 12198 / 12198</strain>
    </source>
</reference>
<evidence type="ECO:0000256" key="5">
    <source>
        <dbReference type="ARBA" id="ARBA00048391"/>
    </source>
</evidence>
<dbReference type="PANTHER" id="PTHR18895:SF74">
    <property type="entry name" value="MTRF1L RELEASE FACTOR GLUTAMINE METHYLTRANSFERASE"/>
    <property type="match status" value="1"/>
</dbReference>
<organism evidence="8 9">
    <name type="scientific">Helicobacter mustelae (strain ATCC 43772 / CCUG 25715 / CIP 103759 / LMG 18044 / NCTC 12198 / R85-136P)</name>
    <name type="common">Campylobacter mustelae</name>
    <dbReference type="NCBI Taxonomy" id="679897"/>
    <lineage>
        <taxon>Bacteria</taxon>
        <taxon>Pseudomonadati</taxon>
        <taxon>Campylobacterota</taxon>
        <taxon>Epsilonproteobacteria</taxon>
        <taxon>Campylobacterales</taxon>
        <taxon>Helicobacteraceae</taxon>
        <taxon>Helicobacter</taxon>
    </lineage>
</organism>
<dbReference type="Pfam" id="PF17827">
    <property type="entry name" value="PrmC_N"/>
    <property type="match status" value="1"/>
</dbReference>
<proteinExistence type="predicted"/>
<dbReference type="CDD" id="cd02440">
    <property type="entry name" value="AdoMet_MTases"/>
    <property type="match status" value="1"/>
</dbReference>
<dbReference type="eggNOG" id="COG2890">
    <property type="taxonomic scope" value="Bacteria"/>
</dbReference>
<keyword evidence="4" id="KW-0949">S-adenosyl-L-methionine</keyword>
<dbReference type="InterPro" id="IPR019874">
    <property type="entry name" value="RF_methyltr_PrmC"/>
</dbReference>
<dbReference type="Gene3D" id="3.40.50.150">
    <property type="entry name" value="Vaccinia Virus protein VP39"/>
    <property type="match status" value="1"/>
</dbReference>